<feature type="compositionally biased region" description="Polar residues" evidence="15">
    <location>
        <begin position="597"/>
        <end position="612"/>
    </location>
</feature>
<dbReference type="EC" id="3.1.3.16" evidence="5"/>
<dbReference type="CDD" id="cd00143">
    <property type="entry name" value="PP2Cc"/>
    <property type="match status" value="1"/>
</dbReference>
<evidence type="ECO:0000256" key="9">
    <source>
        <dbReference type="ARBA" id="ARBA00022912"/>
    </source>
</evidence>
<feature type="region of interest" description="Disordered" evidence="15">
    <location>
        <begin position="597"/>
        <end position="617"/>
    </location>
</feature>
<proteinExistence type="inferred from homology"/>
<accession>I7M9M5</accession>
<dbReference type="Gene3D" id="3.60.40.10">
    <property type="entry name" value="PPM-type phosphatase domain"/>
    <property type="match status" value="1"/>
</dbReference>
<keyword evidence="10" id="KW-0472">Membrane</keyword>
<dbReference type="PROSITE" id="PS51746">
    <property type="entry name" value="PPM_2"/>
    <property type="match status" value="1"/>
</dbReference>
<evidence type="ECO:0000256" key="14">
    <source>
        <dbReference type="RuleBase" id="RU003465"/>
    </source>
</evidence>
<name>I7M9M5_TETTS</name>
<evidence type="ECO:0000256" key="3">
    <source>
        <dbReference type="ARBA" id="ARBA00004170"/>
    </source>
</evidence>
<evidence type="ECO:0000256" key="4">
    <source>
        <dbReference type="ARBA" id="ARBA00006702"/>
    </source>
</evidence>
<dbReference type="GeneID" id="7831571"/>
<comment type="subcellular location">
    <subcellularLocation>
        <location evidence="3">Membrane</location>
        <topology evidence="3">Peripheral membrane protein</topology>
    </subcellularLocation>
</comment>
<dbReference type="AlphaFoldDB" id="I7M9M5"/>
<dbReference type="InParanoid" id="I7M9M5"/>
<evidence type="ECO:0000256" key="7">
    <source>
        <dbReference type="ARBA" id="ARBA00022801"/>
    </source>
</evidence>
<keyword evidence="18" id="KW-1185">Reference proteome</keyword>
<comment type="catalytic activity">
    <reaction evidence="12">
        <text>O-phospho-L-seryl-[protein] + H2O = L-seryl-[protein] + phosphate</text>
        <dbReference type="Rhea" id="RHEA:20629"/>
        <dbReference type="Rhea" id="RHEA-COMP:9863"/>
        <dbReference type="Rhea" id="RHEA-COMP:11604"/>
        <dbReference type="ChEBI" id="CHEBI:15377"/>
        <dbReference type="ChEBI" id="CHEBI:29999"/>
        <dbReference type="ChEBI" id="CHEBI:43474"/>
        <dbReference type="ChEBI" id="CHEBI:83421"/>
        <dbReference type="EC" id="3.1.3.16"/>
    </reaction>
</comment>
<comment type="similarity">
    <text evidence="4 14">Belongs to the PP2C family.</text>
</comment>
<dbReference type="PANTHER" id="PTHR13832">
    <property type="entry name" value="PROTEIN PHOSPHATASE 2C"/>
    <property type="match status" value="1"/>
</dbReference>
<dbReference type="SMART" id="SM00332">
    <property type="entry name" value="PP2Cc"/>
    <property type="match status" value="1"/>
</dbReference>
<dbReference type="GO" id="GO:0046872">
    <property type="term" value="F:metal ion binding"/>
    <property type="evidence" value="ECO:0007669"/>
    <property type="project" value="UniProtKB-KW"/>
</dbReference>
<dbReference type="InterPro" id="IPR015655">
    <property type="entry name" value="PP2C"/>
</dbReference>
<sequence length="863" mass="98202">MRNNRSDGSIMSNTLNRNANSNLGLLRPSSRIQLNTVTQTENLPYSNGHPIRSIRGRIENNNLNQHHSSTVNTQGTNRRLINSALREIQSEQNSFQQPSSVNEMQQENFLQQVNDKLHRNTIQQRSQSLQKIKNMRESQGESPLKKITSWNNNQQQNGTNNKSYSAIINQNNNYALQRGSYKDATDILKLNNSQVYQHIPKLQDVRESNNNFKLGSLPLAAAQNNQNVHIGINSNMINCNQIEFKYNIDQSKRSNRSYGIIKAYAANTNMGIFRNYNEDRVSIILSISKPFNKNADYWPKTSFFAIYDGHGGSNCSDFLRDNLHLFIVRDEFFPSNPTEAIKRGIQFAEQSFLQTAESNMDRSGSCAIIVMILDDVAYTVNIGDSRAIVSLRNGQSIESLSIDHKPEDERQRIEAAGGKVYQATVNTQNLMFQGVKINPPHRVFPGKLSVSRTIGDYEAKSQKYGGNPKVIISDPDIVVTKITQDHDFILLGCDGVFDRLSTQEVGKIFWTSAQQSDLTDQSGDVDIHKQCGIGIEAVMRETFERKSLDNITLVAISFDGFASEFSKIQEKKQKEQANQPSNNLPQAQLLTMPPVNQNQISNTYSSQNTSSRVKQKQIQRNLNNNLQNSNSQQQMHLFPKVSPTNMVQTNPNYNTDPLNTNTINNDQQQQLVSPQKHRFNTLQSEANLTPYTNGYLSTQNYQYPQSHQNNYNNLQIYNHKMTQNYGNSSSQTNIASINQNQQYQNDQNGFYSDIAPLQESKNSQNNLQSNSLNTRLTQNKQDFENSYFHKKNRLSTPSTIRKYSNLQTSISNTSNTQLQIENSRLALQSNQSLQTLKALQNEKIFQQLQQIQQQQKMIQAKKK</sequence>
<evidence type="ECO:0000256" key="5">
    <source>
        <dbReference type="ARBA" id="ARBA00013081"/>
    </source>
</evidence>
<dbReference type="Pfam" id="PF00481">
    <property type="entry name" value="PP2C"/>
    <property type="match status" value="1"/>
</dbReference>
<dbReference type="Proteomes" id="UP000009168">
    <property type="component" value="Unassembled WGS sequence"/>
</dbReference>
<evidence type="ECO:0000256" key="8">
    <source>
        <dbReference type="ARBA" id="ARBA00022842"/>
    </source>
</evidence>
<keyword evidence="7 14" id="KW-0378">Hydrolase</keyword>
<dbReference type="InterPro" id="IPR036457">
    <property type="entry name" value="PPM-type-like_dom_sf"/>
</dbReference>
<evidence type="ECO:0000256" key="6">
    <source>
        <dbReference type="ARBA" id="ARBA00022723"/>
    </source>
</evidence>
<comment type="cofactor">
    <cofactor evidence="1">
        <name>Mn(2+)</name>
        <dbReference type="ChEBI" id="CHEBI:29035"/>
    </cofactor>
</comment>
<dbReference type="eggNOG" id="KOG0698">
    <property type="taxonomic scope" value="Eukaryota"/>
</dbReference>
<evidence type="ECO:0000313" key="17">
    <source>
        <dbReference type="EMBL" id="EAS02121.2"/>
    </source>
</evidence>
<dbReference type="InterPro" id="IPR001932">
    <property type="entry name" value="PPM-type_phosphatase-like_dom"/>
</dbReference>
<gene>
    <name evidence="17" type="ORF">TTHERM_00558020</name>
</gene>
<organism evidence="17 18">
    <name type="scientific">Tetrahymena thermophila (strain SB210)</name>
    <dbReference type="NCBI Taxonomy" id="312017"/>
    <lineage>
        <taxon>Eukaryota</taxon>
        <taxon>Sar</taxon>
        <taxon>Alveolata</taxon>
        <taxon>Ciliophora</taxon>
        <taxon>Intramacronucleata</taxon>
        <taxon>Oligohymenophorea</taxon>
        <taxon>Hymenostomatida</taxon>
        <taxon>Tetrahymenina</taxon>
        <taxon>Tetrahymenidae</taxon>
        <taxon>Tetrahymena</taxon>
    </lineage>
</organism>
<dbReference type="EMBL" id="GG662547">
    <property type="protein sequence ID" value="EAS02121.2"/>
    <property type="molecule type" value="Genomic_DNA"/>
</dbReference>
<protein>
    <recommendedName>
        <fullName evidence="5">protein-serine/threonine phosphatase</fullName>
        <ecNumber evidence="5">3.1.3.16</ecNumber>
    </recommendedName>
</protein>
<evidence type="ECO:0000256" key="12">
    <source>
        <dbReference type="ARBA" id="ARBA00047761"/>
    </source>
</evidence>
<evidence type="ECO:0000256" key="15">
    <source>
        <dbReference type="SAM" id="MobiDB-lite"/>
    </source>
</evidence>
<dbReference type="PROSITE" id="PS01032">
    <property type="entry name" value="PPM_1"/>
    <property type="match status" value="1"/>
</dbReference>
<dbReference type="InterPro" id="IPR000222">
    <property type="entry name" value="PP2C_BS"/>
</dbReference>
<dbReference type="KEGG" id="tet:TTHERM_00558020"/>
<dbReference type="OrthoDB" id="432045at2759"/>
<keyword evidence="8" id="KW-0460">Magnesium</keyword>
<evidence type="ECO:0000256" key="13">
    <source>
        <dbReference type="ARBA" id="ARBA00048336"/>
    </source>
</evidence>
<comment type="cofactor">
    <cofactor evidence="2">
        <name>Mg(2+)</name>
        <dbReference type="ChEBI" id="CHEBI:18420"/>
    </cofactor>
</comment>
<comment type="catalytic activity">
    <reaction evidence="13">
        <text>O-phospho-L-threonyl-[protein] + H2O = L-threonyl-[protein] + phosphate</text>
        <dbReference type="Rhea" id="RHEA:47004"/>
        <dbReference type="Rhea" id="RHEA-COMP:11060"/>
        <dbReference type="Rhea" id="RHEA-COMP:11605"/>
        <dbReference type="ChEBI" id="CHEBI:15377"/>
        <dbReference type="ChEBI" id="CHEBI:30013"/>
        <dbReference type="ChEBI" id="CHEBI:43474"/>
        <dbReference type="ChEBI" id="CHEBI:61977"/>
        <dbReference type="EC" id="3.1.3.16"/>
    </reaction>
</comment>
<evidence type="ECO:0000256" key="10">
    <source>
        <dbReference type="ARBA" id="ARBA00023136"/>
    </source>
</evidence>
<dbReference type="RefSeq" id="XP_001022366.2">
    <property type="nucleotide sequence ID" value="XM_001022366.3"/>
</dbReference>
<keyword evidence="11" id="KW-0464">Manganese</keyword>
<evidence type="ECO:0000256" key="1">
    <source>
        <dbReference type="ARBA" id="ARBA00001936"/>
    </source>
</evidence>
<evidence type="ECO:0000256" key="2">
    <source>
        <dbReference type="ARBA" id="ARBA00001946"/>
    </source>
</evidence>
<feature type="domain" description="PPM-type phosphatase" evidence="16">
    <location>
        <begin position="263"/>
        <end position="558"/>
    </location>
</feature>
<evidence type="ECO:0000259" key="16">
    <source>
        <dbReference type="PROSITE" id="PS51746"/>
    </source>
</evidence>
<evidence type="ECO:0000313" key="18">
    <source>
        <dbReference type="Proteomes" id="UP000009168"/>
    </source>
</evidence>
<evidence type="ECO:0000256" key="11">
    <source>
        <dbReference type="ARBA" id="ARBA00023211"/>
    </source>
</evidence>
<keyword evidence="9 14" id="KW-0904">Protein phosphatase</keyword>
<dbReference type="GO" id="GO:0004722">
    <property type="term" value="F:protein serine/threonine phosphatase activity"/>
    <property type="evidence" value="ECO:0007669"/>
    <property type="project" value="UniProtKB-EC"/>
</dbReference>
<dbReference type="GO" id="GO:0016020">
    <property type="term" value="C:membrane"/>
    <property type="evidence" value="ECO:0007669"/>
    <property type="project" value="UniProtKB-SubCell"/>
</dbReference>
<keyword evidence="6" id="KW-0479">Metal-binding</keyword>
<dbReference type="PANTHER" id="PTHR13832:SF803">
    <property type="entry name" value="PROTEIN PHOSPHATASE 1G"/>
    <property type="match status" value="1"/>
</dbReference>
<dbReference type="STRING" id="312017.I7M9M5"/>
<reference evidence="18" key="1">
    <citation type="journal article" date="2006" name="PLoS Biol.">
        <title>Macronuclear genome sequence of the ciliate Tetrahymena thermophila, a model eukaryote.</title>
        <authorList>
            <person name="Eisen J.A."/>
            <person name="Coyne R.S."/>
            <person name="Wu M."/>
            <person name="Wu D."/>
            <person name="Thiagarajan M."/>
            <person name="Wortman J.R."/>
            <person name="Badger J.H."/>
            <person name="Ren Q."/>
            <person name="Amedeo P."/>
            <person name="Jones K.M."/>
            <person name="Tallon L.J."/>
            <person name="Delcher A.L."/>
            <person name="Salzberg S.L."/>
            <person name="Silva J.C."/>
            <person name="Haas B.J."/>
            <person name="Majoros W.H."/>
            <person name="Farzad M."/>
            <person name="Carlton J.M."/>
            <person name="Smith R.K. Jr."/>
            <person name="Garg J."/>
            <person name="Pearlman R.E."/>
            <person name="Karrer K.M."/>
            <person name="Sun L."/>
            <person name="Manning G."/>
            <person name="Elde N.C."/>
            <person name="Turkewitz A.P."/>
            <person name="Asai D.J."/>
            <person name="Wilkes D.E."/>
            <person name="Wang Y."/>
            <person name="Cai H."/>
            <person name="Collins K."/>
            <person name="Stewart B.A."/>
            <person name="Lee S.R."/>
            <person name="Wilamowska K."/>
            <person name="Weinberg Z."/>
            <person name="Ruzzo W.L."/>
            <person name="Wloga D."/>
            <person name="Gaertig J."/>
            <person name="Frankel J."/>
            <person name="Tsao C.-C."/>
            <person name="Gorovsky M.A."/>
            <person name="Keeling P.J."/>
            <person name="Waller R.F."/>
            <person name="Patron N.J."/>
            <person name="Cherry J.M."/>
            <person name="Stover N.A."/>
            <person name="Krieger C.J."/>
            <person name="del Toro C."/>
            <person name="Ryder H.F."/>
            <person name="Williamson S.C."/>
            <person name="Barbeau R.A."/>
            <person name="Hamilton E.P."/>
            <person name="Orias E."/>
        </authorList>
    </citation>
    <scope>NUCLEOTIDE SEQUENCE [LARGE SCALE GENOMIC DNA]</scope>
    <source>
        <strain evidence="18">SB210</strain>
    </source>
</reference>
<dbReference type="SUPFAM" id="SSF81606">
    <property type="entry name" value="PP2C-like"/>
    <property type="match status" value="1"/>
</dbReference>